<evidence type="ECO:0000313" key="3">
    <source>
        <dbReference type="EMBL" id="MBB3152472.1"/>
    </source>
</evidence>
<protein>
    <submittedName>
        <fullName evidence="3">Type III restriction enzyme</fullName>
        <ecNumber evidence="3">3.1.21.5</ecNumber>
    </submittedName>
</protein>
<dbReference type="Gene3D" id="3.40.50.300">
    <property type="entry name" value="P-loop containing nucleotide triphosphate hydrolases"/>
    <property type="match status" value="1"/>
</dbReference>
<evidence type="ECO:0000259" key="2">
    <source>
        <dbReference type="Pfam" id="PF19778"/>
    </source>
</evidence>
<dbReference type="Pfam" id="PF19778">
    <property type="entry name" value="RE_endonuc"/>
    <property type="match status" value="1"/>
</dbReference>
<dbReference type="InterPro" id="IPR027417">
    <property type="entry name" value="P-loop_NTPase"/>
</dbReference>
<dbReference type="GO" id="GO:0003677">
    <property type="term" value="F:DNA binding"/>
    <property type="evidence" value="ECO:0007669"/>
    <property type="project" value="InterPro"/>
</dbReference>
<keyword evidence="3" id="KW-0378">Hydrolase</keyword>
<comment type="caution">
    <text evidence="3">The sequence shown here is derived from an EMBL/GenBank/DDBJ whole genome shotgun (WGS) entry which is preliminary data.</text>
</comment>
<dbReference type="EMBL" id="JACHXW010000006">
    <property type="protein sequence ID" value="MBB3152472.1"/>
    <property type="molecule type" value="Genomic_DNA"/>
</dbReference>
<keyword evidence="4" id="KW-1185">Reference proteome</keyword>
<accession>A0A7W5GB07</accession>
<reference evidence="3 4" key="1">
    <citation type="submission" date="2020-08" db="EMBL/GenBank/DDBJ databases">
        <title>Genomic Encyclopedia of Type Strains, Phase III (KMG-III): the genomes of soil and plant-associated and newly described type strains.</title>
        <authorList>
            <person name="Whitman W."/>
        </authorList>
    </citation>
    <scope>NUCLEOTIDE SEQUENCE [LARGE SCALE GENOMIC DNA]</scope>
    <source>
        <strain evidence="3 4">CECT 8234</strain>
    </source>
</reference>
<dbReference type="InterPro" id="IPR006935">
    <property type="entry name" value="Helicase/UvrB_N"/>
</dbReference>
<dbReference type="Proteomes" id="UP000518605">
    <property type="component" value="Unassembled WGS sequence"/>
</dbReference>
<evidence type="ECO:0000259" key="1">
    <source>
        <dbReference type="Pfam" id="PF04851"/>
    </source>
</evidence>
<organism evidence="3 4">
    <name type="scientific">Paenibacillus endophyticus</name>
    <dbReference type="NCBI Taxonomy" id="1294268"/>
    <lineage>
        <taxon>Bacteria</taxon>
        <taxon>Bacillati</taxon>
        <taxon>Bacillota</taxon>
        <taxon>Bacilli</taxon>
        <taxon>Bacillales</taxon>
        <taxon>Paenibacillaceae</taxon>
        <taxon>Paenibacillus</taxon>
    </lineage>
</organism>
<gene>
    <name evidence="3" type="ORF">FHS16_002522</name>
</gene>
<sequence length="989" mass="114379">MKIKFDADQQYQKDAVQSIVDLFDGQTVKTSHFTVSLDNQVSMSETDLGFANKLDLLEEEIIKNVQTIQLRNALPKSITINESGAFNFTIEMETGTGKTYVYLRTIYELNERYGFSKFIIVVPSLAIREGVYKSLQMTEEHFGNLYENQNCDYFIYDSSKLGQLRTFATSSDIQIMIINIDAFRKSFNDPEKQDKANIIHRENDRMSGRKPIDFISQTNPIVIIDEPQSVDNTDKAKEAIASLNPLCVLRYSATHKEKYNLMYRLDPVDAYQKKLVKQIKVTSIKTMDNFNKPYLKLVSVSRSNGFKAVLEMDVKRSNGTVARMTKTVKQNDDLFDKSSERDLYNGYIVSNIDCYDGNESIEFTNGIILALGQVTGDIDEDEMKRAQIHATIEENLNKERKLVPLGIKVLSLFFIDRVEHYRSYDDEGNPVKGKYAIMFEEEYNKLIQLPKYQSLFKDAEYMLNYDPEQVHNGYFSIDGRGKLKDTRGNTEADNSTYNLIMKDKERLLSFETPLRFIFSHSTLKEGWDNPNIFQVCTLIEASDTFTKRQKIGRGLRLAVNQDGDRIYDSNLNILTVIANESFEEFAENLQKEIEDETGVKFGIVEKHSFANMVVTDDSGQTTNLGFEQSELIWKHLYTNKLVQKNGKVTDELKKKINEELFELPQEYKALEQQVIEVIRRSVAKLEIKDGRKEIQLQLNKQVYLSPEFELLWEKIKHKTTYSVKMDIETLVKHCVDEISYMPEIKSSSLVRTDAQIYVKKSSVEGKLTSTKIMERLQIEAPLPDLLRFIQDETRLTRKTIVEILIQANRFDDFKSNPQKFMEVATDIIRKNMKRMVTSGIKYEKIAGQEYYKQEIFESQELLGYLDSNAFKVDKSVYSHIIYDSEIERAFAEKMNADDDVKLFAKLPSTFKIETPIGNYNPDWAVVIDQDGSEKLFFIIETKGTIDNDQLRMFESSKIAFGRQHFEALKSGVEYVLANDYIEFKQSDHF</sequence>
<dbReference type="SUPFAM" id="SSF52540">
    <property type="entry name" value="P-loop containing nucleoside triphosphate hydrolases"/>
    <property type="match status" value="1"/>
</dbReference>
<dbReference type="InterPro" id="IPR045572">
    <property type="entry name" value="RE_endonuc_C"/>
</dbReference>
<feature type="domain" description="Type III restriction enzyme C-terminal endonuclease" evidence="2">
    <location>
        <begin position="874"/>
        <end position="976"/>
    </location>
</feature>
<dbReference type="GO" id="GO:0005524">
    <property type="term" value="F:ATP binding"/>
    <property type="evidence" value="ECO:0007669"/>
    <property type="project" value="InterPro"/>
</dbReference>
<proteinExistence type="predicted"/>
<feature type="domain" description="Helicase/UvrB N-terminal" evidence="1">
    <location>
        <begin position="54"/>
        <end position="256"/>
    </location>
</feature>
<dbReference type="Pfam" id="PF04851">
    <property type="entry name" value="ResIII"/>
    <property type="match status" value="1"/>
</dbReference>
<dbReference type="GO" id="GO:0015668">
    <property type="term" value="F:type III site-specific deoxyribonuclease activity"/>
    <property type="evidence" value="ECO:0007669"/>
    <property type="project" value="UniProtKB-EC"/>
</dbReference>
<dbReference type="AlphaFoldDB" id="A0A7W5GB07"/>
<evidence type="ECO:0000313" key="4">
    <source>
        <dbReference type="Proteomes" id="UP000518605"/>
    </source>
</evidence>
<dbReference type="RefSeq" id="WP_183562447.1">
    <property type="nucleotide sequence ID" value="NZ_CBCSLB010000005.1"/>
</dbReference>
<name>A0A7W5GB07_9BACL</name>
<dbReference type="EC" id="3.1.21.5" evidence="3"/>